<evidence type="ECO:0000313" key="3">
    <source>
        <dbReference type="Proteomes" id="UP001418222"/>
    </source>
</evidence>
<feature type="transmembrane region" description="Helical" evidence="1">
    <location>
        <begin position="60"/>
        <end position="82"/>
    </location>
</feature>
<evidence type="ECO:0000313" key="2">
    <source>
        <dbReference type="EMBL" id="KAK8933912.1"/>
    </source>
</evidence>
<sequence length="345" mass="39305">MEASPSSNPASLFHLRSAAMDDSYRPLPTLYLVFLAIWCLSTFSWALNTMRNRHFQVSNLQCIMAAVPLIKAVQLGLSYSFWYSCIKLQVCSLWISFGVYVTGIIFQTASLMSFMLISHGYCIMYERLSVPERRITAALGFGLYLTLVGYKAAIPYFTVFGLLNYSVSFYLIFRHISQNLVILREELSSMEDGSVQSIDIALRMKYTMFKKFQGAMQIVAVVEFLVFMNVAEAPDNYWLRLLVRECAQFCIYLYIGWTFRALGASTHFSVMRALKSTWEMKLPPIYRVEMDAADFNDVASRSWQFGVPTSHSSQLKNTIDPLVVLVQNPRSASKVASDYTTCHQV</sequence>
<keyword evidence="1" id="KW-1133">Transmembrane helix</keyword>
<evidence type="ECO:0000256" key="1">
    <source>
        <dbReference type="SAM" id="Phobius"/>
    </source>
</evidence>
<reference evidence="2 3" key="1">
    <citation type="journal article" date="2022" name="Nat. Plants">
        <title>Genomes of leafy and leafless Platanthera orchids illuminate the evolution of mycoheterotrophy.</title>
        <authorList>
            <person name="Li M.H."/>
            <person name="Liu K.W."/>
            <person name="Li Z."/>
            <person name="Lu H.C."/>
            <person name="Ye Q.L."/>
            <person name="Zhang D."/>
            <person name="Wang J.Y."/>
            <person name="Li Y.F."/>
            <person name="Zhong Z.M."/>
            <person name="Liu X."/>
            <person name="Yu X."/>
            <person name="Liu D.K."/>
            <person name="Tu X.D."/>
            <person name="Liu B."/>
            <person name="Hao Y."/>
            <person name="Liao X.Y."/>
            <person name="Jiang Y.T."/>
            <person name="Sun W.H."/>
            <person name="Chen J."/>
            <person name="Chen Y.Q."/>
            <person name="Ai Y."/>
            <person name="Zhai J.W."/>
            <person name="Wu S.S."/>
            <person name="Zhou Z."/>
            <person name="Hsiao Y.Y."/>
            <person name="Wu W.L."/>
            <person name="Chen Y.Y."/>
            <person name="Lin Y.F."/>
            <person name="Hsu J.L."/>
            <person name="Li C.Y."/>
            <person name="Wang Z.W."/>
            <person name="Zhao X."/>
            <person name="Zhong W.Y."/>
            <person name="Ma X.K."/>
            <person name="Ma L."/>
            <person name="Huang J."/>
            <person name="Chen G.Z."/>
            <person name="Huang M.Z."/>
            <person name="Huang L."/>
            <person name="Peng D.H."/>
            <person name="Luo Y.B."/>
            <person name="Zou S.Q."/>
            <person name="Chen S.P."/>
            <person name="Lan S."/>
            <person name="Tsai W.C."/>
            <person name="Van de Peer Y."/>
            <person name="Liu Z.J."/>
        </authorList>
    </citation>
    <scope>NUCLEOTIDE SEQUENCE [LARGE SCALE GENOMIC DNA]</scope>
    <source>
        <strain evidence="2">Lor287</strain>
    </source>
</reference>
<gene>
    <name evidence="2" type="ORF">KSP39_PZI015723</name>
</gene>
<dbReference type="AlphaFoldDB" id="A0AAP0B9R4"/>
<feature type="transmembrane region" description="Helical" evidence="1">
    <location>
        <begin position="134"/>
        <end position="150"/>
    </location>
</feature>
<name>A0AAP0B9R4_9ASPA</name>
<keyword evidence="1" id="KW-0812">Transmembrane</keyword>
<protein>
    <submittedName>
        <fullName evidence="2">Uncharacterized protein</fullName>
    </submittedName>
</protein>
<proteinExistence type="predicted"/>
<keyword evidence="1" id="KW-0472">Membrane</keyword>
<dbReference type="EMBL" id="JBBWWQ010000013">
    <property type="protein sequence ID" value="KAK8933912.1"/>
    <property type="molecule type" value="Genomic_DNA"/>
</dbReference>
<dbReference type="Proteomes" id="UP001418222">
    <property type="component" value="Unassembled WGS sequence"/>
</dbReference>
<organism evidence="2 3">
    <name type="scientific">Platanthera zijinensis</name>
    <dbReference type="NCBI Taxonomy" id="2320716"/>
    <lineage>
        <taxon>Eukaryota</taxon>
        <taxon>Viridiplantae</taxon>
        <taxon>Streptophyta</taxon>
        <taxon>Embryophyta</taxon>
        <taxon>Tracheophyta</taxon>
        <taxon>Spermatophyta</taxon>
        <taxon>Magnoliopsida</taxon>
        <taxon>Liliopsida</taxon>
        <taxon>Asparagales</taxon>
        <taxon>Orchidaceae</taxon>
        <taxon>Orchidoideae</taxon>
        <taxon>Orchideae</taxon>
        <taxon>Orchidinae</taxon>
        <taxon>Platanthera</taxon>
    </lineage>
</organism>
<keyword evidence="3" id="KW-1185">Reference proteome</keyword>
<feature type="transmembrane region" description="Helical" evidence="1">
    <location>
        <begin position="30"/>
        <end position="48"/>
    </location>
</feature>
<feature type="transmembrane region" description="Helical" evidence="1">
    <location>
        <begin position="94"/>
        <end position="122"/>
    </location>
</feature>
<dbReference type="PANTHER" id="PTHR36329:SF1">
    <property type="entry name" value="TRANSMEMBRANE PROTEIN"/>
    <property type="match status" value="1"/>
</dbReference>
<comment type="caution">
    <text evidence="2">The sequence shown here is derived from an EMBL/GenBank/DDBJ whole genome shotgun (WGS) entry which is preliminary data.</text>
</comment>
<dbReference type="PANTHER" id="PTHR36329">
    <property type="entry name" value="TRANSMEMBRANE PROTEIN"/>
    <property type="match status" value="1"/>
</dbReference>
<accession>A0AAP0B9R4</accession>